<protein>
    <submittedName>
        <fullName evidence="1">Uncharacterized protein</fullName>
    </submittedName>
</protein>
<name>A0A7I9ZC04_9MYCO</name>
<sequence>MIVPPAARVEAIVEHNPIVEENPAMTAPVRTVSSLFGPAAPAVAEVARRD</sequence>
<comment type="caution">
    <text evidence="1">The sequence shown here is derived from an EMBL/GenBank/DDBJ whole genome shotgun (WGS) entry which is preliminary data.</text>
</comment>
<dbReference type="EMBL" id="BLLA01000001">
    <property type="protein sequence ID" value="GFG98187.1"/>
    <property type="molecule type" value="Genomic_DNA"/>
</dbReference>
<evidence type="ECO:0000313" key="2">
    <source>
        <dbReference type="Proteomes" id="UP000465301"/>
    </source>
</evidence>
<proteinExistence type="predicted"/>
<keyword evidence="2" id="KW-1185">Reference proteome</keyword>
<dbReference type="Proteomes" id="UP000465301">
    <property type="component" value="Unassembled WGS sequence"/>
</dbReference>
<evidence type="ECO:0000313" key="1">
    <source>
        <dbReference type="EMBL" id="GFG98187.1"/>
    </source>
</evidence>
<dbReference type="AlphaFoldDB" id="A0A7I9ZC04"/>
<dbReference type="RefSeq" id="WP_163713245.1">
    <property type="nucleotide sequence ID" value="NZ_BLLA01000001.1"/>
</dbReference>
<organism evidence="1 2">
    <name type="scientific">Mycobacterium timonense</name>
    <dbReference type="NCBI Taxonomy" id="701043"/>
    <lineage>
        <taxon>Bacteria</taxon>
        <taxon>Bacillati</taxon>
        <taxon>Actinomycetota</taxon>
        <taxon>Actinomycetes</taxon>
        <taxon>Mycobacteriales</taxon>
        <taxon>Mycobacteriaceae</taxon>
        <taxon>Mycobacterium</taxon>
        <taxon>Mycobacterium avium complex (MAC)</taxon>
    </lineage>
</organism>
<gene>
    <name evidence="1" type="ORF">MTIM_40660</name>
</gene>
<reference evidence="1 2" key="1">
    <citation type="journal article" date="2019" name="Emerg. Microbes Infect.">
        <title>Comprehensive subspecies identification of 175 nontuberculous mycobacteria species based on 7547 genomic profiles.</title>
        <authorList>
            <person name="Matsumoto Y."/>
            <person name="Kinjo T."/>
            <person name="Motooka D."/>
            <person name="Nabeya D."/>
            <person name="Jung N."/>
            <person name="Uechi K."/>
            <person name="Horii T."/>
            <person name="Iida T."/>
            <person name="Fujita J."/>
            <person name="Nakamura S."/>
        </authorList>
    </citation>
    <scope>NUCLEOTIDE SEQUENCE [LARGE SCALE GENOMIC DNA]</scope>
    <source>
        <strain evidence="1 2">JCM 30726</strain>
    </source>
</reference>
<accession>A0A7I9ZC04</accession>